<evidence type="ECO:0000256" key="2">
    <source>
        <dbReference type="ARBA" id="ARBA00023015"/>
    </source>
</evidence>
<dbReference type="Pfam" id="PF00440">
    <property type="entry name" value="TetR_N"/>
    <property type="match status" value="1"/>
</dbReference>
<reference evidence="7" key="2">
    <citation type="submission" date="2020-09" db="EMBL/GenBank/DDBJ databases">
        <authorList>
            <person name="Sun Q."/>
            <person name="Zhou Y."/>
        </authorList>
    </citation>
    <scope>NUCLEOTIDE SEQUENCE</scope>
    <source>
        <strain evidence="7">CGMCC 1.15322</strain>
    </source>
</reference>
<name>A0A916SQG9_9BURK</name>
<keyword evidence="1" id="KW-0678">Repressor</keyword>
<dbReference type="RefSeq" id="WP_188709854.1">
    <property type="nucleotide sequence ID" value="NZ_BMIG01000017.1"/>
</dbReference>
<accession>A0A916SQG9</accession>
<comment type="caution">
    <text evidence="7">The sequence shown here is derived from an EMBL/GenBank/DDBJ whole genome shotgun (WGS) entry which is preliminary data.</text>
</comment>
<dbReference type="GO" id="GO:0003700">
    <property type="term" value="F:DNA-binding transcription factor activity"/>
    <property type="evidence" value="ECO:0007669"/>
    <property type="project" value="TreeGrafter"/>
</dbReference>
<dbReference type="PROSITE" id="PS01081">
    <property type="entry name" value="HTH_TETR_1"/>
    <property type="match status" value="1"/>
</dbReference>
<dbReference type="PROSITE" id="PS50977">
    <property type="entry name" value="HTH_TETR_2"/>
    <property type="match status" value="1"/>
</dbReference>
<feature type="domain" description="HTH tetR-type" evidence="6">
    <location>
        <begin position="4"/>
        <end position="64"/>
    </location>
</feature>
<dbReference type="PANTHER" id="PTHR30055:SF187">
    <property type="entry name" value="TRANSCRIPTIONAL REGULATORY PROTEIN"/>
    <property type="match status" value="1"/>
</dbReference>
<dbReference type="EMBL" id="BMIG01000017">
    <property type="protein sequence ID" value="GGB11570.1"/>
    <property type="molecule type" value="Genomic_DNA"/>
</dbReference>
<dbReference type="Proteomes" id="UP000620596">
    <property type="component" value="Unassembled WGS sequence"/>
</dbReference>
<dbReference type="InterPro" id="IPR023772">
    <property type="entry name" value="DNA-bd_HTH_TetR-type_CS"/>
</dbReference>
<dbReference type="InterPro" id="IPR001647">
    <property type="entry name" value="HTH_TetR"/>
</dbReference>
<dbReference type="SUPFAM" id="SSF46689">
    <property type="entry name" value="Homeodomain-like"/>
    <property type="match status" value="1"/>
</dbReference>
<evidence type="ECO:0000256" key="3">
    <source>
        <dbReference type="ARBA" id="ARBA00023125"/>
    </source>
</evidence>
<dbReference type="PRINTS" id="PR00455">
    <property type="entry name" value="HTHTETR"/>
</dbReference>
<proteinExistence type="predicted"/>
<organism evidence="7 8">
    <name type="scientific">Polaromonas eurypsychrophila</name>
    <dbReference type="NCBI Taxonomy" id="1614635"/>
    <lineage>
        <taxon>Bacteria</taxon>
        <taxon>Pseudomonadati</taxon>
        <taxon>Pseudomonadota</taxon>
        <taxon>Betaproteobacteria</taxon>
        <taxon>Burkholderiales</taxon>
        <taxon>Comamonadaceae</taxon>
        <taxon>Polaromonas</taxon>
    </lineage>
</organism>
<gene>
    <name evidence="7" type="ORF">GCM10011496_35600</name>
</gene>
<evidence type="ECO:0000313" key="8">
    <source>
        <dbReference type="Proteomes" id="UP000620596"/>
    </source>
</evidence>
<dbReference type="SUPFAM" id="SSF48498">
    <property type="entry name" value="Tetracyclin repressor-like, C-terminal domain"/>
    <property type="match status" value="1"/>
</dbReference>
<dbReference type="InterPro" id="IPR036271">
    <property type="entry name" value="Tet_transcr_reg_TetR-rel_C_sf"/>
</dbReference>
<evidence type="ECO:0000256" key="1">
    <source>
        <dbReference type="ARBA" id="ARBA00022491"/>
    </source>
</evidence>
<feature type="DNA-binding region" description="H-T-H motif" evidence="5">
    <location>
        <begin position="27"/>
        <end position="46"/>
    </location>
</feature>
<evidence type="ECO:0000256" key="4">
    <source>
        <dbReference type="ARBA" id="ARBA00023163"/>
    </source>
</evidence>
<evidence type="ECO:0000256" key="5">
    <source>
        <dbReference type="PROSITE-ProRule" id="PRU00335"/>
    </source>
</evidence>
<evidence type="ECO:0000313" key="7">
    <source>
        <dbReference type="EMBL" id="GGB11570.1"/>
    </source>
</evidence>
<dbReference type="InterPro" id="IPR050109">
    <property type="entry name" value="HTH-type_TetR-like_transc_reg"/>
</dbReference>
<reference evidence="7" key="1">
    <citation type="journal article" date="2014" name="Int. J. Syst. Evol. Microbiol.">
        <title>Complete genome sequence of Corynebacterium casei LMG S-19264T (=DSM 44701T), isolated from a smear-ripened cheese.</title>
        <authorList>
            <consortium name="US DOE Joint Genome Institute (JGI-PGF)"/>
            <person name="Walter F."/>
            <person name="Albersmeier A."/>
            <person name="Kalinowski J."/>
            <person name="Ruckert C."/>
        </authorList>
    </citation>
    <scope>NUCLEOTIDE SEQUENCE</scope>
    <source>
        <strain evidence="7">CGMCC 1.15322</strain>
    </source>
</reference>
<evidence type="ECO:0000259" key="6">
    <source>
        <dbReference type="PROSITE" id="PS50977"/>
    </source>
</evidence>
<dbReference type="InterPro" id="IPR009057">
    <property type="entry name" value="Homeodomain-like_sf"/>
</dbReference>
<sequence>MEPVTTKDKLLDAATRVFLAHGFAAASMDMVRIEAGVSNGSLYHHFPTKALLADALYAHTLRDFHAALLLPIAGAATAEAGVKGLIRGYIQWVLQNPAQARLLHKLRRTDGMADGMGSGVGSGTTEGTERGAVNANAFAALAQWIDQQVEAGDMRAMPFPVWMALVFSPALSLTQHWVAQAKPGVAPKIRAALEHGAWMAVAA</sequence>
<keyword evidence="4" id="KW-0804">Transcription</keyword>
<keyword evidence="3 5" id="KW-0238">DNA-binding</keyword>
<protein>
    <submittedName>
        <fullName evidence="7">Transcriptional regulator</fullName>
    </submittedName>
</protein>
<dbReference type="PANTHER" id="PTHR30055">
    <property type="entry name" value="HTH-TYPE TRANSCRIPTIONAL REGULATOR RUTR"/>
    <property type="match status" value="1"/>
</dbReference>
<keyword evidence="8" id="KW-1185">Reference proteome</keyword>
<dbReference type="Gene3D" id="1.10.357.10">
    <property type="entry name" value="Tetracycline Repressor, domain 2"/>
    <property type="match status" value="1"/>
</dbReference>
<keyword evidence="2" id="KW-0805">Transcription regulation</keyword>
<dbReference type="GO" id="GO:0000976">
    <property type="term" value="F:transcription cis-regulatory region binding"/>
    <property type="evidence" value="ECO:0007669"/>
    <property type="project" value="TreeGrafter"/>
</dbReference>
<dbReference type="AlphaFoldDB" id="A0A916SQG9"/>